<dbReference type="InterPro" id="IPR017946">
    <property type="entry name" value="PLC-like_Pdiesterase_TIM-brl"/>
</dbReference>
<dbReference type="Pfam" id="PF03009">
    <property type="entry name" value="GDPD"/>
    <property type="match status" value="1"/>
</dbReference>
<dbReference type="AlphaFoldDB" id="S2W2Q0"/>
<dbReference type="PATRIC" id="fig|883161.3.peg.1308"/>
<feature type="domain" description="GP-PDE" evidence="1">
    <location>
        <begin position="21"/>
        <end position="260"/>
    </location>
</feature>
<evidence type="ECO:0000313" key="2">
    <source>
        <dbReference type="EMBL" id="EPD32615.1"/>
    </source>
</evidence>
<organism evidence="2 3">
    <name type="scientific">Propionimicrobium lymphophilum ACS-093-V-SCH5</name>
    <dbReference type="NCBI Taxonomy" id="883161"/>
    <lineage>
        <taxon>Bacteria</taxon>
        <taxon>Bacillati</taxon>
        <taxon>Actinomycetota</taxon>
        <taxon>Actinomycetes</taxon>
        <taxon>Propionibacteriales</taxon>
        <taxon>Propionibacteriaceae</taxon>
        <taxon>Propionimicrobium</taxon>
    </lineage>
</organism>
<dbReference type="PROSITE" id="PS51704">
    <property type="entry name" value="GP_PDE"/>
    <property type="match status" value="1"/>
</dbReference>
<dbReference type="Proteomes" id="UP000014417">
    <property type="component" value="Unassembled WGS sequence"/>
</dbReference>
<gene>
    <name evidence="2" type="ORF">HMPREF9306_01314</name>
</gene>
<dbReference type="InterPro" id="IPR030395">
    <property type="entry name" value="GP_PDE_dom"/>
</dbReference>
<dbReference type="STRING" id="883161.HMPREF9306_01314"/>
<dbReference type="PANTHER" id="PTHR43805">
    <property type="entry name" value="GLYCEROPHOSPHORYL DIESTER PHOSPHODIESTERASE"/>
    <property type="match status" value="1"/>
</dbReference>
<accession>S2W2Q0</accession>
<protein>
    <recommendedName>
        <fullName evidence="1">GP-PDE domain-containing protein</fullName>
    </recommendedName>
</protein>
<dbReference type="HOGENOM" id="CLU_030006_3_6_11"/>
<name>S2W2Q0_9ACTN</name>
<dbReference type="GO" id="GO:0006629">
    <property type="term" value="P:lipid metabolic process"/>
    <property type="evidence" value="ECO:0007669"/>
    <property type="project" value="InterPro"/>
</dbReference>
<evidence type="ECO:0000313" key="3">
    <source>
        <dbReference type="Proteomes" id="UP000014417"/>
    </source>
</evidence>
<sequence>MTREHTVAAAKVVYMAFFESFVAMAHRGGYVDPADKDRENSLFAFNAAVELGFKYLETDVHATRDGKLIAFHDDRLDRVTDRHGFVAKLPFREVRKAKIAGIDQIPTLDEVLEAFPKTRFNIDIKAPQAIWPLAETLKKHNARNRVCVASFSQRRLNRFKRLMPDVATSFSTLAVVWNGFVPILPKLLSFKGEAFQVPVSQHVAGMDITVTSKRLVETAKRANKMVHVWTINDADMIRKLIDLGVNGIISDRPDLLKQIAIEKGVWRA</sequence>
<reference evidence="2 3" key="1">
    <citation type="submission" date="2013-04" db="EMBL/GenBank/DDBJ databases">
        <title>The Genome Sequence of Propionimicrobium lymphophilum ACS-093-V-SCH5.</title>
        <authorList>
            <consortium name="The Broad Institute Genomics Platform"/>
            <person name="Earl A."/>
            <person name="Ward D."/>
            <person name="Feldgarden M."/>
            <person name="Gevers D."/>
            <person name="Saerens B."/>
            <person name="Vaneechoutte M."/>
            <person name="Walker B."/>
            <person name="Young S."/>
            <person name="Zeng Q."/>
            <person name="Gargeya S."/>
            <person name="Fitzgerald M."/>
            <person name="Haas B."/>
            <person name="Abouelleil A."/>
            <person name="Allen A.W."/>
            <person name="Alvarado L."/>
            <person name="Arachchi H.M."/>
            <person name="Berlin A.M."/>
            <person name="Chapman S.B."/>
            <person name="Gainer-Dewar J."/>
            <person name="Goldberg J."/>
            <person name="Griggs A."/>
            <person name="Gujja S."/>
            <person name="Hansen M."/>
            <person name="Howarth C."/>
            <person name="Imamovic A."/>
            <person name="Ireland A."/>
            <person name="Larimer J."/>
            <person name="McCowan C."/>
            <person name="Murphy C."/>
            <person name="Pearson M."/>
            <person name="Poon T.W."/>
            <person name="Priest M."/>
            <person name="Roberts A."/>
            <person name="Saif S."/>
            <person name="Shea T."/>
            <person name="Sisk P."/>
            <person name="Sykes S."/>
            <person name="Wortman J."/>
            <person name="Nusbaum C."/>
            <person name="Birren B."/>
        </authorList>
    </citation>
    <scope>NUCLEOTIDE SEQUENCE [LARGE SCALE GENOMIC DNA]</scope>
    <source>
        <strain evidence="2 3">ACS-093-V-SCH5</strain>
    </source>
</reference>
<dbReference type="Gene3D" id="3.20.20.190">
    <property type="entry name" value="Phosphatidylinositol (PI) phosphodiesterase"/>
    <property type="match status" value="1"/>
</dbReference>
<dbReference type="SUPFAM" id="SSF51695">
    <property type="entry name" value="PLC-like phosphodiesterases"/>
    <property type="match status" value="1"/>
</dbReference>
<dbReference type="GO" id="GO:0008081">
    <property type="term" value="F:phosphoric diester hydrolase activity"/>
    <property type="evidence" value="ECO:0007669"/>
    <property type="project" value="InterPro"/>
</dbReference>
<keyword evidence="3" id="KW-1185">Reference proteome</keyword>
<comment type="caution">
    <text evidence="2">The sequence shown here is derived from an EMBL/GenBank/DDBJ whole genome shotgun (WGS) entry which is preliminary data.</text>
</comment>
<proteinExistence type="predicted"/>
<dbReference type="PANTHER" id="PTHR43805:SF1">
    <property type="entry name" value="GP-PDE DOMAIN-CONTAINING PROTEIN"/>
    <property type="match status" value="1"/>
</dbReference>
<dbReference type="CDD" id="cd08561">
    <property type="entry name" value="GDPD_cytoplasmic_ScUgpQ2_like"/>
    <property type="match status" value="1"/>
</dbReference>
<dbReference type="EMBL" id="AGZR01000008">
    <property type="protein sequence ID" value="EPD32615.1"/>
    <property type="molecule type" value="Genomic_DNA"/>
</dbReference>
<evidence type="ECO:0000259" key="1">
    <source>
        <dbReference type="PROSITE" id="PS51704"/>
    </source>
</evidence>